<keyword evidence="3" id="KW-0963">Cytoplasm</keyword>
<evidence type="ECO:0000256" key="8">
    <source>
        <dbReference type="PROSITE-ProRule" id="PRU00221"/>
    </source>
</evidence>
<name>A0A5K0YB82_9MAGN</name>
<dbReference type="PROSITE" id="PS50294">
    <property type="entry name" value="WD_REPEATS_REGION"/>
    <property type="match status" value="1"/>
</dbReference>
<evidence type="ECO:0000256" key="3">
    <source>
        <dbReference type="ARBA" id="ARBA00022490"/>
    </source>
</evidence>
<evidence type="ECO:0000256" key="6">
    <source>
        <dbReference type="ARBA" id="ARBA00023089"/>
    </source>
</evidence>
<accession>A0A5K0YB82</accession>
<feature type="repeat" description="WD" evidence="8">
    <location>
        <begin position="290"/>
        <end position="311"/>
    </location>
</feature>
<keyword evidence="6" id="KW-0287">Flowering</keyword>
<dbReference type="InterPro" id="IPR019775">
    <property type="entry name" value="WD40_repeat_CS"/>
</dbReference>
<evidence type="ECO:0000256" key="2">
    <source>
        <dbReference type="ARBA" id="ARBA00004514"/>
    </source>
</evidence>
<evidence type="ECO:0000256" key="1">
    <source>
        <dbReference type="ARBA" id="ARBA00004123"/>
    </source>
</evidence>
<dbReference type="InterPro" id="IPR001680">
    <property type="entry name" value="WD40_rpt"/>
</dbReference>
<feature type="region of interest" description="Disordered" evidence="9">
    <location>
        <begin position="127"/>
        <end position="150"/>
    </location>
</feature>
<dbReference type="SMART" id="SM00320">
    <property type="entry name" value="WD40"/>
    <property type="match status" value="7"/>
</dbReference>
<evidence type="ECO:0000256" key="7">
    <source>
        <dbReference type="ARBA" id="ARBA00023242"/>
    </source>
</evidence>
<sequence>MERKRDYATHHRKIDGERLVILAFYYSKAGIKALKALGREREYHQMNEWPLANYSDSLVTNQRRLPKKRKTKPTRRKQAAAGRATQCPANFLLVARNDGLLLECEMSKFPLQEINQEEDGRRLEAAAPLHREEEEGEEEAPPVVRDEEEETEKARCEWDFSLSSSILPPSTSLCGTSDAIGVIEIDPSDTILATGGSARKIRIYTLRPLESRGFHDHASTYDYYICTPAKLSSLRWQPDSGGRVIGSGDYDGVVTEYDLEKRVPVFERDEHGGRRVWSIDYSARFPSVGASASDDGTVHLWDSRSGAGVAVVQPGSMSPVCSVEFDRSDGSTLMAVGSADRCVYVFDLRWPAPEPIAVLRGHRKAVSYVRFLGSGSIVSAGIDGCLKLWDVHAAKVVRTYEGHVNARNFVGLAVWREGGLLGCGSESNEVYVYDRRWKDPIWVRGFEPRPLLGQSGCGGRFVSSVCWRQQTSGECTLVAGGSNGVLQVFTGKKKETWFA</sequence>
<dbReference type="InterPro" id="IPR036322">
    <property type="entry name" value="WD40_repeat_dom_sf"/>
</dbReference>
<gene>
    <name evidence="10" type="ORF">NYM_LOCUS7891</name>
</gene>
<dbReference type="SUPFAM" id="SSF50978">
    <property type="entry name" value="WD40 repeat-like"/>
    <property type="match status" value="1"/>
</dbReference>
<dbReference type="PROSITE" id="PS00678">
    <property type="entry name" value="WD_REPEATS_1"/>
    <property type="match status" value="1"/>
</dbReference>
<feature type="compositionally biased region" description="Basic residues" evidence="9">
    <location>
        <begin position="64"/>
        <end position="78"/>
    </location>
</feature>
<evidence type="ECO:0000256" key="5">
    <source>
        <dbReference type="ARBA" id="ARBA00022737"/>
    </source>
</evidence>
<proteinExistence type="predicted"/>
<evidence type="ECO:0000256" key="4">
    <source>
        <dbReference type="ARBA" id="ARBA00022574"/>
    </source>
</evidence>
<dbReference type="PROSITE" id="PS50082">
    <property type="entry name" value="WD_REPEATS_2"/>
    <property type="match status" value="2"/>
</dbReference>
<dbReference type="InterPro" id="IPR015943">
    <property type="entry name" value="WD40/YVTN_repeat-like_dom_sf"/>
</dbReference>
<dbReference type="GO" id="GO:0010224">
    <property type="term" value="P:response to UV-B"/>
    <property type="evidence" value="ECO:0007669"/>
    <property type="project" value="TreeGrafter"/>
</dbReference>
<dbReference type="FunFam" id="2.130.10.10:FF:000853">
    <property type="entry name" value="WD repeat-containing protein RUP2"/>
    <property type="match status" value="1"/>
</dbReference>
<comment type="subcellular location">
    <subcellularLocation>
        <location evidence="2">Cytoplasm</location>
        <location evidence="2">Cytosol</location>
    </subcellularLocation>
    <subcellularLocation>
        <location evidence="1">Nucleus</location>
    </subcellularLocation>
</comment>
<dbReference type="GO" id="GO:0005634">
    <property type="term" value="C:nucleus"/>
    <property type="evidence" value="ECO:0007669"/>
    <property type="project" value="UniProtKB-SubCell"/>
</dbReference>
<keyword evidence="5" id="KW-0677">Repeat</keyword>
<dbReference type="EMBL" id="LR721777">
    <property type="protein sequence ID" value="VVV75126.1"/>
    <property type="molecule type" value="Genomic_DNA"/>
</dbReference>
<dbReference type="InterPro" id="IPR044616">
    <property type="entry name" value="RUP1/2"/>
</dbReference>
<evidence type="ECO:0000256" key="9">
    <source>
        <dbReference type="SAM" id="MobiDB-lite"/>
    </source>
</evidence>
<dbReference type="PANTHER" id="PTHR45389:SF1">
    <property type="entry name" value="WD REPEAT-CONTAINING PROTEIN RUP1"/>
    <property type="match status" value="1"/>
</dbReference>
<dbReference type="Gramene" id="NC12G0094260.1">
    <property type="protein sequence ID" value="NC12G0094260.1:cds"/>
    <property type="gene ID" value="NC12G0094260"/>
</dbReference>
<dbReference type="AlphaFoldDB" id="A0A5K0YB82"/>
<reference evidence="10" key="1">
    <citation type="submission" date="2019-09" db="EMBL/GenBank/DDBJ databases">
        <authorList>
            <person name="Zhang L."/>
        </authorList>
    </citation>
    <scope>NUCLEOTIDE SEQUENCE</scope>
</reference>
<dbReference type="Pfam" id="PF00400">
    <property type="entry name" value="WD40"/>
    <property type="match status" value="2"/>
</dbReference>
<protein>
    <submittedName>
        <fullName evidence="10">Uncharacterized protein</fullName>
    </submittedName>
</protein>
<dbReference type="Gene3D" id="2.130.10.10">
    <property type="entry name" value="YVTN repeat-like/Quinoprotein amine dehydrogenase"/>
    <property type="match status" value="1"/>
</dbReference>
<keyword evidence="4 8" id="KW-0853">WD repeat</keyword>
<evidence type="ECO:0000313" key="10">
    <source>
        <dbReference type="EMBL" id="VVV75126.1"/>
    </source>
</evidence>
<feature type="region of interest" description="Disordered" evidence="9">
    <location>
        <begin position="61"/>
        <end position="82"/>
    </location>
</feature>
<organism evidence="10">
    <name type="scientific">Nymphaea colorata</name>
    <name type="common">pocket water lily</name>
    <dbReference type="NCBI Taxonomy" id="210225"/>
    <lineage>
        <taxon>Eukaryota</taxon>
        <taxon>Viridiplantae</taxon>
        <taxon>Streptophyta</taxon>
        <taxon>Embryophyta</taxon>
        <taxon>Tracheophyta</taxon>
        <taxon>Spermatophyta</taxon>
        <taxon>Magnoliopsida</taxon>
        <taxon>Nymphaeales</taxon>
        <taxon>Nymphaeaceae</taxon>
        <taxon>Nymphaea</taxon>
    </lineage>
</organism>
<dbReference type="PANTHER" id="PTHR45389">
    <property type="entry name" value="WD REPEAT-CONTAINING PROTEIN RUP1"/>
    <property type="match status" value="1"/>
</dbReference>
<dbReference type="GO" id="GO:0009908">
    <property type="term" value="P:flower development"/>
    <property type="evidence" value="ECO:0007669"/>
    <property type="project" value="UniProtKB-KW"/>
</dbReference>
<feature type="repeat" description="WD" evidence="8">
    <location>
        <begin position="359"/>
        <end position="399"/>
    </location>
</feature>
<keyword evidence="7" id="KW-0539">Nucleus</keyword>
<feature type="compositionally biased region" description="Acidic residues" evidence="9">
    <location>
        <begin position="134"/>
        <end position="150"/>
    </location>
</feature>
<dbReference type="GO" id="GO:0043254">
    <property type="term" value="P:regulation of protein-containing complex assembly"/>
    <property type="evidence" value="ECO:0007669"/>
    <property type="project" value="UniProtKB-ARBA"/>
</dbReference>
<dbReference type="GO" id="GO:0005829">
    <property type="term" value="C:cytosol"/>
    <property type="evidence" value="ECO:0007669"/>
    <property type="project" value="UniProtKB-SubCell"/>
</dbReference>